<protein>
    <submittedName>
        <fullName evidence="1">Uncharacterized protein</fullName>
    </submittedName>
</protein>
<evidence type="ECO:0000313" key="1">
    <source>
        <dbReference type="EMBL" id="KAJ8125172.1"/>
    </source>
</evidence>
<proteinExistence type="predicted"/>
<dbReference type="Proteomes" id="UP001153332">
    <property type="component" value="Unassembled WGS sequence"/>
</dbReference>
<organism evidence="1 2">
    <name type="scientific">Lasiodiplodia mahajangana</name>
    <dbReference type="NCBI Taxonomy" id="1108764"/>
    <lineage>
        <taxon>Eukaryota</taxon>
        <taxon>Fungi</taxon>
        <taxon>Dikarya</taxon>
        <taxon>Ascomycota</taxon>
        <taxon>Pezizomycotina</taxon>
        <taxon>Dothideomycetes</taxon>
        <taxon>Dothideomycetes incertae sedis</taxon>
        <taxon>Botryosphaeriales</taxon>
        <taxon>Botryosphaeriaceae</taxon>
        <taxon>Lasiodiplodia</taxon>
    </lineage>
</organism>
<comment type="caution">
    <text evidence="1">The sequence shown here is derived from an EMBL/GenBank/DDBJ whole genome shotgun (WGS) entry which is preliminary data.</text>
</comment>
<sequence>MKLSVIYYLHYSSDDDSGGDEAATVDLGGLQWRVLTEHAAATGEHGRVSTGELATLTASLEMSAIRYMSTQCPEVCDEMAVRVHEAVAEVEHGADLATGMGRAESAEVGSSVNDVELRVAAKVAFLPPASVGGAKQGENWETDSTNHYNGQSRWSTTSSIEQHSRTLERMLRQQNARWSQTKSWPSLHLPTTHPKKTYGTQQNALPNSTRPSRPKNQSSRHGGQTVRRPTLYPYKDGVHVYAFEDKYKRDTAAALQAALGTPYNRDGVVNDVSVCTQLLSSRRSQETEPGMSRTIASKGYSSLTADTLCGVAHREGNTSP</sequence>
<gene>
    <name evidence="1" type="ORF">O1611_g8469</name>
</gene>
<evidence type="ECO:0000313" key="2">
    <source>
        <dbReference type="Proteomes" id="UP001153332"/>
    </source>
</evidence>
<accession>A0ACC2JD08</accession>
<name>A0ACC2JD08_9PEZI</name>
<reference evidence="1" key="1">
    <citation type="submission" date="2022-12" db="EMBL/GenBank/DDBJ databases">
        <title>Genome Sequence of Lasiodiplodia mahajangana.</title>
        <authorList>
            <person name="Buettner E."/>
        </authorList>
    </citation>
    <scope>NUCLEOTIDE SEQUENCE</scope>
    <source>
        <strain evidence="1">VT137</strain>
    </source>
</reference>
<keyword evidence="2" id="KW-1185">Reference proteome</keyword>
<dbReference type="EMBL" id="JAPUUL010002526">
    <property type="protein sequence ID" value="KAJ8125172.1"/>
    <property type="molecule type" value="Genomic_DNA"/>
</dbReference>